<evidence type="ECO:0000256" key="3">
    <source>
        <dbReference type="ARBA" id="ARBA00022692"/>
    </source>
</evidence>
<feature type="transmembrane region" description="Helical" evidence="6">
    <location>
        <begin position="386"/>
        <end position="404"/>
    </location>
</feature>
<name>A0A328Q3R4_9EURY</name>
<feature type="transmembrane region" description="Helical" evidence="6">
    <location>
        <begin position="171"/>
        <end position="190"/>
    </location>
</feature>
<feature type="transmembrane region" description="Helical" evidence="6">
    <location>
        <begin position="43"/>
        <end position="65"/>
    </location>
</feature>
<dbReference type="RefSeq" id="WP_011405681.1">
    <property type="nucleotide sequence ID" value="NZ_CATZNA010000076.1"/>
</dbReference>
<evidence type="ECO:0000313" key="7">
    <source>
        <dbReference type="EMBL" id="RAP03764.1"/>
    </source>
</evidence>
<dbReference type="GeneID" id="3855181"/>
<dbReference type="Pfam" id="PF01943">
    <property type="entry name" value="Polysacc_synt"/>
    <property type="match status" value="1"/>
</dbReference>
<protein>
    <submittedName>
        <fullName evidence="7">Polysaccharide biosynthesis protein</fullName>
    </submittedName>
</protein>
<feature type="transmembrane region" description="Helical" evidence="6">
    <location>
        <begin position="416"/>
        <end position="434"/>
    </location>
</feature>
<reference evidence="7 8" key="1">
    <citation type="submission" date="2017-05" db="EMBL/GenBank/DDBJ databases">
        <title>Host range expansion of the Methanosphaera genus to humans and monogastric animals involves recent and extensive reduction in genome content.</title>
        <authorList>
            <person name="Hoedt E.C."/>
            <person name="Volmer J.G."/>
            <person name="Parks D.H."/>
            <person name="Rosewarne C.P."/>
            <person name="Denman S.E."/>
            <person name="Mcsweeney C.S."/>
            <person name="O Cuiv P."/>
            <person name="Hugenholtz P."/>
            <person name="Tyson G.W."/>
            <person name="Morrison M."/>
        </authorList>
    </citation>
    <scope>NUCLEOTIDE SEQUENCE [LARGE SCALE GENOMIC DNA]</scope>
    <source>
        <strain evidence="7 8">PA5</strain>
    </source>
</reference>
<feature type="transmembrane region" description="Helical" evidence="6">
    <location>
        <begin position="249"/>
        <end position="273"/>
    </location>
</feature>
<keyword evidence="4 6" id="KW-1133">Transmembrane helix</keyword>
<accession>A0A328Q3R4</accession>
<feature type="transmembrane region" description="Helical" evidence="6">
    <location>
        <begin position="331"/>
        <end position="349"/>
    </location>
</feature>
<sequence>MSTIRTLVKNTSVLFLSQMIGYVLAFLYTLYSARYLGTTNFGIISFATAISGLFAIFTDLGLSTLTIREVARDKTKTYEYLGNHGMIKLILSIITMIGLVLFVNIGVFNETTKLVVYIIGSSVIIDAFSGTFTSMFRAYEQMEYQSIAEIINSVTMFIGVLFCVFTKQSVIGVASIYLISTVLVLIYNFAMCTKNYGLIHFQVNLKLWKYLIYTAFPLAITSIFALISFKMNTILLNILTTSAHVGEYTAAFNLMQALIFIPTVYSTAILPIFSKFYVNRPDMLEYSYKKSLKYLTILSVPISMGTMVLSKKIILFMYGSAYINTIPVLELIIWALPAIFLSYILGTSIASINKQHETVKATFICLLFSTIGNFILIKLFDSTGAAMITVINEVSMVLFYMYIMHKYGYSVPLRSILLKPFIASVVMGGVIYLLDLDLFVSIGVGIIVYFTTILLIKTFNEDDWNIFKQLLPQKVLKYIENRME</sequence>
<keyword evidence="2" id="KW-1003">Cell membrane</keyword>
<keyword evidence="3 6" id="KW-0812">Transmembrane</keyword>
<dbReference type="CDD" id="cd13128">
    <property type="entry name" value="MATE_Wzx_like"/>
    <property type="match status" value="1"/>
</dbReference>
<feature type="transmembrane region" description="Helical" evidence="6">
    <location>
        <begin position="86"/>
        <end position="108"/>
    </location>
</feature>
<evidence type="ECO:0000256" key="1">
    <source>
        <dbReference type="ARBA" id="ARBA00004651"/>
    </source>
</evidence>
<dbReference type="EMBL" id="NGJK01000005">
    <property type="protein sequence ID" value="RAP03764.1"/>
    <property type="molecule type" value="Genomic_DNA"/>
</dbReference>
<evidence type="ECO:0000256" key="4">
    <source>
        <dbReference type="ARBA" id="ARBA00022989"/>
    </source>
</evidence>
<organism evidence="7 8">
    <name type="scientific">Methanosphaera stadtmanae</name>
    <dbReference type="NCBI Taxonomy" id="2317"/>
    <lineage>
        <taxon>Archaea</taxon>
        <taxon>Methanobacteriati</taxon>
        <taxon>Methanobacteriota</taxon>
        <taxon>Methanomada group</taxon>
        <taxon>Methanobacteria</taxon>
        <taxon>Methanobacteriales</taxon>
        <taxon>Methanobacteriaceae</taxon>
        <taxon>Methanosphaera</taxon>
    </lineage>
</organism>
<comment type="caution">
    <text evidence="7">The sequence shown here is derived from an EMBL/GenBank/DDBJ whole genome shotgun (WGS) entry which is preliminary data.</text>
</comment>
<dbReference type="PANTHER" id="PTHR30250:SF11">
    <property type="entry name" value="O-ANTIGEN TRANSPORTER-RELATED"/>
    <property type="match status" value="1"/>
</dbReference>
<comment type="subcellular location">
    <subcellularLocation>
        <location evidence="1">Cell membrane</location>
        <topology evidence="1">Multi-pass membrane protein</topology>
    </subcellularLocation>
</comment>
<gene>
    <name evidence="7" type="ORF">CA615_00315</name>
</gene>
<dbReference type="InterPro" id="IPR002797">
    <property type="entry name" value="Polysacc_synth"/>
</dbReference>
<dbReference type="GO" id="GO:0005886">
    <property type="term" value="C:plasma membrane"/>
    <property type="evidence" value="ECO:0007669"/>
    <property type="project" value="UniProtKB-SubCell"/>
</dbReference>
<dbReference type="Proteomes" id="UP000248557">
    <property type="component" value="Unassembled WGS sequence"/>
</dbReference>
<feature type="transmembrane region" description="Helical" evidence="6">
    <location>
        <begin position="147"/>
        <end position="165"/>
    </location>
</feature>
<evidence type="ECO:0000256" key="2">
    <source>
        <dbReference type="ARBA" id="ARBA00022475"/>
    </source>
</evidence>
<feature type="transmembrane region" description="Helical" evidence="6">
    <location>
        <begin position="114"/>
        <end position="135"/>
    </location>
</feature>
<feature type="transmembrane region" description="Helical" evidence="6">
    <location>
        <begin position="210"/>
        <end position="229"/>
    </location>
</feature>
<evidence type="ECO:0000256" key="5">
    <source>
        <dbReference type="ARBA" id="ARBA00023136"/>
    </source>
</evidence>
<evidence type="ECO:0000256" key="6">
    <source>
        <dbReference type="SAM" id="Phobius"/>
    </source>
</evidence>
<dbReference type="OMA" id="GIWLARY"/>
<feature type="transmembrane region" description="Helical" evidence="6">
    <location>
        <begin position="12"/>
        <end position="31"/>
    </location>
</feature>
<proteinExistence type="predicted"/>
<feature type="transmembrane region" description="Helical" evidence="6">
    <location>
        <begin position="294"/>
        <end position="319"/>
    </location>
</feature>
<keyword evidence="5 6" id="KW-0472">Membrane</keyword>
<evidence type="ECO:0000313" key="8">
    <source>
        <dbReference type="Proteomes" id="UP000248557"/>
    </source>
</evidence>
<dbReference type="PANTHER" id="PTHR30250">
    <property type="entry name" value="PST FAMILY PREDICTED COLANIC ACID TRANSPORTER"/>
    <property type="match status" value="1"/>
</dbReference>
<feature type="transmembrane region" description="Helical" evidence="6">
    <location>
        <begin position="440"/>
        <end position="459"/>
    </location>
</feature>
<feature type="transmembrane region" description="Helical" evidence="6">
    <location>
        <begin position="361"/>
        <end position="380"/>
    </location>
</feature>
<dbReference type="InterPro" id="IPR050833">
    <property type="entry name" value="Poly_Biosynth_Transport"/>
</dbReference>
<dbReference type="AlphaFoldDB" id="A0A328Q3R4"/>